<keyword evidence="2" id="KW-1185">Reference proteome</keyword>
<sequence length="117" mass="12628">MPRRLLTLTLVLGLVSACDQAKALGDKASICADALGLATLVPDTDPEKTRQLALDKAARLKKLASSAQEQDVKGALTTLADEYVDVSKRQASELRNFAGWAGDLYRNQESVRKVCLP</sequence>
<gene>
    <name evidence="1" type="ORF">ACFQ1S_19115</name>
</gene>
<reference evidence="2" key="1">
    <citation type="journal article" date="2019" name="Int. J. Syst. Evol. Microbiol.">
        <title>The Global Catalogue of Microorganisms (GCM) 10K type strain sequencing project: providing services to taxonomists for standard genome sequencing and annotation.</title>
        <authorList>
            <consortium name="The Broad Institute Genomics Platform"/>
            <consortium name="The Broad Institute Genome Sequencing Center for Infectious Disease"/>
            <person name="Wu L."/>
            <person name="Ma J."/>
        </authorList>
    </citation>
    <scope>NUCLEOTIDE SEQUENCE [LARGE SCALE GENOMIC DNA]</scope>
    <source>
        <strain evidence="2">JCM 31486</strain>
    </source>
</reference>
<dbReference type="EMBL" id="JBHTIS010001105">
    <property type="protein sequence ID" value="MFD1047500.1"/>
    <property type="molecule type" value="Genomic_DNA"/>
</dbReference>
<evidence type="ECO:0000313" key="2">
    <source>
        <dbReference type="Proteomes" id="UP001597045"/>
    </source>
</evidence>
<dbReference type="Proteomes" id="UP001597045">
    <property type="component" value="Unassembled WGS sequence"/>
</dbReference>
<protein>
    <submittedName>
        <fullName evidence="1">Uncharacterized protein</fullName>
    </submittedName>
</protein>
<name>A0ABW3MER8_9PSEU</name>
<accession>A0ABW3MER8</accession>
<organism evidence="1 2">
    <name type="scientific">Kibdelosporangium lantanae</name>
    <dbReference type="NCBI Taxonomy" id="1497396"/>
    <lineage>
        <taxon>Bacteria</taxon>
        <taxon>Bacillati</taxon>
        <taxon>Actinomycetota</taxon>
        <taxon>Actinomycetes</taxon>
        <taxon>Pseudonocardiales</taxon>
        <taxon>Pseudonocardiaceae</taxon>
        <taxon>Kibdelosporangium</taxon>
    </lineage>
</organism>
<proteinExistence type="predicted"/>
<evidence type="ECO:0000313" key="1">
    <source>
        <dbReference type="EMBL" id="MFD1047500.1"/>
    </source>
</evidence>
<dbReference type="PROSITE" id="PS51257">
    <property type="entry name" value="PROKAR_LIPOPROTEIN"/>
    <property type="match status" value="1"/>
</dbReference>
<comment type="caution">
    <text evidence="1">The sequence shown here is derived from an EMBL/GenBank/DDBJ whole genome shotgun (WGS) entry which is preliminary data.</text>
</comment>